<dbReference type="NCBIfam" id="NF000766">
    <property type="entry name" value="PRK00049.1"/>
    <property type="match status" value="1"/>
</dbReference>
<feature type="binding site" evidence="12">
    <location>
        <position position="26"/>
    </location>
    <ligand>
        <name>Mg(2+)</name>
        <dbReference type="ChEBI" id="CHEBI:18420"/>
    </ligand>
</feature>
<dbReference type="CDD" id="cd03707">
    <property type="entry name" value="EFTU_III"/>
    <property type="match status" value="1"/>
</dbReference>
<dbReference type="EMBL" id="GL945017">
    <property type="protein sequence ID" value="EGN55783.1"/>
    <property type="molecule type" value="Genomic_DNA"/>
</dbReference>
<dbReference type="GO" id="GO:0000287">
    <property type="term" value="F:magnesium ion binding"/>
    <property type="evidence" value="ECO:0007669"/>
    <property type="project" value="UniProtKB-UniRule"/>
</dbReference>
<evidence type="ECO:0000259" key="13">
    <source>
        <dbReference type="PROSITE" id="PS51722"/>
    </source>
</evidence>
<comment type="function">
    <text evidence="12">GTP hydrolase that promotes the GTP-dependent binding of aminoacyl-tRNA to the A-site of ribosomes during protein biosynthesis.</text>
</comment>
<dbReference type="NCBIfam" id="NF009373">
    <property type="entry name" value="PRK12736.1"/>
    <property type="match status" value="1"/>
</dbReference>
<dbReference type="GO" id="GO:0005829">
    <property type="term" value="C:cytosol"/>
    <property type="evidence" value="ECO:0007669"/>
    <property type="project" value="TreeGrafter"/>
</dbReference>
<dbReference type="CDD" id="cd01884">
    <property type="entry name" value="EF_Tu"/>
    <property type="match status" value="1"/>
</dbReference>
<dbReference type="OrthoDB" id="9804504at2"/>
<dbReference type="GO" id="GO:0003746">
    <property type="term" value="F:translation elongation factor activity"/>
    <property type="evidence" value="ECO:0007669"/>
    <property type="project" value="UniProtKB-UniRule"/>
</dbReference>
<evidence type="ECO:0000256" key="7">
    <source>
        <dbReference type="ARBA" id="ARBA00023134"/>
    </source>
</evidence>
<evidence type="ECO:0000256" key="8">
    <source>
        <dbReference type="ARBA" id="ARBA00029554"/>
    </source>
</evidence>
<dbReference type="HAMAP" id="MF_00118_B">
    <property type="entry name" value="EF_Tu_B"/>
    <property type="match status" value="1"/>
</dbReference>
<dbReference type="InterPro" id="IPR004161">
    <property type="entry name" value="EFTu-like_2"/>
</dbReference>
<dbReference type="SUPFAM" id="SSF50465">
    <property type="entry name" value="EF-Tu/eEF-1alpha/eIF2-gamma C-terminal domain"/>
    <property type="match status" value="1"/>
</dbReference>
<dbReference type="InterPro" id="IPR009001">
    <property type="entry name" value="Transl_elong_EF1A/Init_IF2_C"/>
</dbReference>
<dbReference type="Pfam" id="PF00009">
    <property type="entry name" value="GTP_EFTU"/>
    <property type="match status" value="1"/>
</dbReference>
<dbReference type="InterPro" id="IPR000795">
    <property type="entry name" value="T_Tr_GTP-bd_dom"/>
</dbReference>
<keyword evidence="6 12" id="KW-0648">Protein biosynthesis</keyword>
<dbReference type="InterPro" id="IPR009000">
    <property type="entry name" value="Transl_B-barrel_sf"/>
</dbReference>
<dbReference type="InterPro" id="IPR027417">
    <property type="entry name" value="P-loop_NTPase"/>
</dbReference>
<evidence type="ECO:0000256" key="6">
    <source>
        <dbReference type="ARBA" id="ARBA00022917"/>
    </source>
</evidence>
<dbReference type="InterPro" id="IPR005225">
    <property type="entry name" value="Small_GTP-bd"/>
</dbReference>
<dbReference type="InterPro" id="IPR041709">
    <property type="entry name" value="EF-Tu_GTP-bd"/>
</dbReference>
<dbReference type="SUPFAM" id="SSF50447">
    <property type="entry name" value="Translation proteins"/>
    <property type="match status" value="1"/>
</dbReference>
<dbReference type="PROSITE" id="PS00301">
    <property type="entry name" value="G_TR_1"/>
    <property type="match status" value="1"/>
</dbReference>
<keyword evidence="7 12" id="KW-0342">GTP-binding</keyword>
<keyword evidence="4 12" id="KW-0251">Elongation factor</keyword>
<comment type="similarity">
    <text evidence="1 12">Belongs to the TRAFAC class translation factor GTPase superfamily. Classic translation factor GTPase family. EF-Tu/EF-1A subfamily.</text>
</comment>
<gene>
    <name evidence="12" type="primary">tuf</name>
    <name evidence="14" type="ORF">Premu_0298</name>
</gene>
<feature type="binding site" evidence="12">
    <location>
        <begin position="138"/>
        <end position="141"/>
    </location>
    <ligand>
        <name>GTP</name>
        <dbReference type="ChEBI" id="CHEBI:37565"/>
    </ligand>
</feature>
<accession>F8NA53</accession>
<comment type="function">
    <text evidence="9">May play an important regulatory role in cell growth and in the bacterial response to nutrient deprivation.</text>
</comment>
<comment type="subunit">
    <text evidence="10">Monomer. Heterotetramer composed of two EF-Ts.EF-Tu dimer complexes.</text>
</comment>
<dbReference type="SUPFAM" id="SSF52540">
    <property type="entry name" value="P-loop containing nucleoside triphosphate hydrolases"/>
    <property type="match status" value="1"/>
</dbReference>
<dbReference type="InterPro" id="IPR004541">
    <property type="entry name" value="Transl_elong_EFTu/EF1A_bac/org"/>
</dbReference>
<dbReference type="Pfam" id="PF03144">
    <property type="entry name" value="GTP_EFTU_D2"/>
    <property type="match status" value="1"/>
</dbReference>
<dbReference type="InterPro" id="IPR033720">
    <property type="entry name" value="EFTU_2"/>
</dbReference>
<dbReference type="InterPro" id="IPR031157">
    <property type="entry name" value="G_TR_CS"/>
</dbReference>
<dbReference type="Gene3D" id="3.40.50.300">
    <property type="entry name" value="P-loop containing nucleotide triphosphate hydrolases"/>
    <property type="match status" value="1"/>
</dbReference>
<evidence type="ECO:0000256" key="9">
    <source>
        <dbReference type="ARBA" id="ARBA00058140"/>
    </source>
</evidence>
<evidence type="ECO:0000256" key="2">
    <source>
        <dbReference type="ARBA" id="ARBA00022490"/>
    </source>
</evidence>
<evidence type="ECO:0000256" key="10">
    <source>
        <dbReference type="ARBA" id="ARBA00063778"/>
    </source>
</evidence>
<keyword evidence="12" id="KW-0460">Magnesium</keyword>
<dbReference type="NCBIfam" id="TIGR00485">
    <property type="entry name" value="EF-Tu"/>
    <property type="match status" value="1"/>
</dbReference>
<dbReference type="PROSITE" id="PS51722">
    <property type="entry name" value="G_TR_2"/>
    <property type="match status" value="1"/>
</dbReference>
<dbReference type="AlphaFoldDB" id="F8NA53"/>
<dbReference type="STRING" id="688246.Premu_0298"/>
<dbReference type="HOGENOM" id="CLU_007265_0_1_10"/>
<dbReference type="Pfam" id="PF03143">
    <property type="entry name" value="GTP_EFTU_D3"/>
    <property type="match status" value="1"/>
</dbReference>
<protein>
    <recommendedName>
        <fullName evidence="8 12">Elongation factor Tu</fullName>
        <shortName evidence="12">EF-Tu</shortName>
        <ecNumber evidence="12">3.6.5.3</ecNumber>
    </recommendedName>
</protein>
<dbReference type="PRINTS" id="PR00315">
    <property type="entry name" value="ELONGATNFCT"/>
</dbReference>
<keyword evidence="15" id="KW-1185">Reference proteome</keyword>
<dbReference type="FunFam" id="3.40.50.300:FF:000003">
    <property type="entry name" value="Elongation factor Tu"/>
    <property type="match status" value="1"/>
</dbReference>
<dbReference type="FunFam" id="2.40.30.10:FF:000001">
    <property type="entry name" value="Elongation factor Tu"/>
    <property type="match status" value="1"/>
</dbReference>
<dbReference type="NCBIfam" id="TIGR00231">
    <property type="entry name" value="small_GTP"/>
    <property type="match status" value="1"/>
</dbReference>
<dbReference type="Proteomes" id="UP000002772">
    <property type="component" value="Unassembled WGS sequence"/>
</dbReference>
<feature type="binding site" evidence="12">
    <location>
        <begin position="19"/>
        <end position="26"/>
    </location>
    <ligand>
        <name>GTP</name>
        <dbReference type="ChEBI" id="CHEBI:37565"/>
    </ligand>
</feature>
<evidence type="ECO:0000256" key="12">
    <source>
        <dbReference type="HAMAP-Rule" id="MF_00118"/>
    </source>
</evidence>
<dbReference type="PANTHER" id="PTHR43721:SF22">
    <property type="entry name" value="ELONGATION FACTOR TU, MITOCHONDRIAL"/>
    <property type="match status" value="1"/>
</dbReference>
<feature type="domain" description="Tr-type G" evidence="13">
    <location>
        <begin position="10"/>
        <end position="206"/>
    </location>
</feature>
<evidence type="ECO:0000256" key="4">
    <source>
        <dbReference type="ARBA" id="ARBA00022768"/>
    </source>
</evidence>
<evidence type="ECO:0000256" key="3">
    <source>
        <dbReference type="ARBA" id="ARBA00022741"/>
    </source>
</evidence>
<dbReference type="PANTHER" id="PTHR43721">
    <property type="entry name" value="ELONGATION FACTOR TU-RELATED"/>
    <property type="match status" value="1"/>
</dbReference>
<evidence type="ECO:0000313" key="15">
    <source>
        <dbReference type="Proteomes" id="UP000002772"/>
    </source>
</evidence>
<keyword evidence="5 12" id="KW-0378">Hydrolase</keyword>
<proteinExistence type="inferred from homology"/>
<evidence type="ECO:0000256" key="11">
    <source>
        <dbReference type="ARBA" id="ARBA00064283"/>
    </source>
</evidence>
<evidence type="ECO:0000256" key="5">
    <source>
        <dbReference type="ARBA" id="ARBA00022801"/>
    </source>
</evidence>
<dbReference type="InterPro" id="IPR004160">
    <property type="entry name" value="Transl_elong_EFTu/EF1A_C"/>
</dbReference>
<dbReference type="CDD" id="cd03697">
    <property type="entry name" value="EFTU_II"/>
    <property type="match status" value="1"/>
</dbReference>
<evidence type="ECO:0000313" key="14">
    <source>
        <dbReference type="EMBL" id="EGN55783.1"/>
    </source>
</evidence>
<dbReference type="InterPro" id="IPR050055">
    <property type="entry name" value="EF-Tu_GTPase"/>
</dbReference>
<dbReference type="eggNOG" id="COG0050">
    <property type="taxonomic scope" value="Bacteria"/>
</dbReference>
<comment type="subunit">
    <text evidence="11">(Microbial infection) Upon infection by bacteriophage Qbeta, part of the viral RNA-dependent RNA polymerase complex, the other subunits are the viral replicase catalytic subunit (AC P14647), host ribosomal protein S1 and EF-Ts.</text>
</comment>
<dbReference type="GO" id="GO:0005525">
    <property type="term" value="F:GTP binding"/>
    <property type="evidence" value="ECO:0007669"/>
    <property type="project" value="UniProtKB-UniRule"/>
</dbReference>
<comment type="subcellular location">
    <subcellularLocation>
        <location evidence="12">Cytoplasm</location>
    </subcellularLocation>
</comment>
<dbReference type="RefSeq" id="WP_007572540.1">
    <property type="nucleotide sequence ID" value="NZ_BPTS01000001.1"/>
</dbReference>
<dbReference type="Gene3D" id="2.40.30.10">
    <property type="entry name" value="Translation factors"/>
    <property type="match status" value="2"/>
</dbReference>
<dbReference type="NCBIfam" id="NF009372">
    <property type="entry name" value="PRK12735.1"/>
    <property type="match status" value="1"/>
</dbReference>
<reference evidence="15" key="1">
    <citation type="journal article" date="2011" name="Stand. Genomic Sci.">
        <title>Non-contiguous finished genome sequence of the opportunistic oral pathogen Prevotella multisaccharivorax type strain (PPPA20).</title>
        <authorList>
            <person name="Pati A."/>
            <person name="Gronow S."/>
            <person name="Lu M."/>
            <person name="Lapidus A."/>
            <person name="Nolan M."/>
            <person name="Lucas S."/>
            <person name="Hammon N."/>
            <person name="Deshpande S."/>
            <person name="Cheng J.F."/>
            <person name="Tapia R."/>
            <person name="Han C."/>
            <person name="Goodwin L."/>
            <person name="Pitluck S."/>
            <person name="Liolios K."/>
            <person name="Pagani I."/>
            <person name="Mavromatis K."/>
            <person name="Mikhailova N."/>
            <person name="Huntemann M."/>
            <person name="Chen A."/>
            <person name="Palaniappan K."/>
            <person name="Land M."/>
            <person name="Hauser L."/>
            <person name="Detter J.C."/>
            <person name="Brambilla E.M."/>
            <person name="Rohde M."/>
            <person name="Goker M."/>
            <person name="Woyke T."/>
            <person name="Bristow J."/>
            <person name="Eisen J.A."/>
            <person name="Markowitz V."/>
            <person name="Hugenholtz P."/>
            <person name="Kyrpides N.C."/>
            <person name="Klenk H.P."/>
            <person name="Ivanova N."/>
        </authorList>
    </citation>
    <scope>NUCLEOTIDE SEQUENCE [LARGE SCALE GENOMIC DNA]</scope>
    <source>
        <strain evidence="15">DSM 17128</strain>
    </source>
</reference>
<dbReference type="GO" id="GO:0003924">
    <property type="term" value="F:GTPase activity"/>
    <property type="evidence" value="ECO:0007669"/>
    <property type="project" value="UniProtKB-UniRule"/>
</dbReference>
<dbReference type="EC" id="3.6.5.3" evidence="12"/>
<keyword evidence="3 12" id="KW-0547">Nucleotide-binding</keyword>
<sequence length="402" mass="44400">MAKEVYVRTKPHVNIGTIGHVDHGKTTLTAAISKVLHERLGTGEEVKSFDQIDNAPEEKERGITINTAHIEYETAKRHYAHVDCPGHADYVKNMVTGAAQMDGAILVVAATDGPMPQTREHVLLARQVNVPRMVVFLNKCDDPEVDDEMIDLVKMDVQDLLTSYGYEEDTPIICGSALGALNGVKKWEDKIMELMDAVDSWIQEPTREVDKPFLMPVEDVFSITGRGTVATGRIETGRCKIGDEVQLLGLGEDKKSVITGVEMFRKTLPEGEAGDNVGLLLRGIDKEEVKRGMVVVHPGAITPHDHFKASIYVLKKEEGGRHTPFGNRYRPQFYLRTMDCTGEITLPEGVDMVMPGDNVEIEVRLIYKVALNEGLRFAIREGGRTVGSGQITKILPDVAEEG</sequence>
<evidence type="ECO:0000256" key="1">
    <source>
        <dbReference type="ARBA" id="ARBA00007249"/>
    </source>
</evidence>
<keyword evidence="12" id="KW-0479">Metal-binding</keyword>
<feature type="binding site" evidence="12">
    <location>
        <begin position="83"/>
        <end position="87"/>
    </location>
    <ligand>
        <name>GTP</name>
        <dbReference type="ChEBI" id="CHEBI:37565"/>
    </ligand>
</feature>
<comment type="catalytic activity">
    <reaction evidence="12">
        <text>GTP + H2O = GDP + phosphate + H(+)</text>
        <dbReference type="Rhea" id="RHEA:19669"/>
        <dbReference type="ChEBI" id="CHEBI:15377"/>
        <dbReference type="ChEBI" id="CHEBI:15378"/>
        <dbReference type="ChEBI" id="CHEBI:37565"/>
        <dbReference type="ChEBI" id="CHEBI:43474"/>
        <dbReference type="ChEBI" id="CHEBI:58189"/>
        <dbReference type="EC" id="3.6.5.3"/>
    </reaction>
</comment>
<organism evidence="14 15">
    <name type="scientific">Hallella multisaccharivorax DSM 17128</name>
    <dbReference type="NCBI Taxonomy" id="688246"/>
    <lineage>
        <taxon>Bacteria</taxon>
        <taxon>Pseudomonadati</taxon>
        <taxon>Bacteroidota</taxon>
        <taxon>Bacteroidia</taxon>
        <taxon>Bacteroidales</taxon>
        <taxon>Prevotellaceae</taxon>
        <taxon>Hallella</taxon>
    </lineage>
</organism>
<keyword evidence="2 12" id="KW-0963">Cytoplasm</keyword>
<name>F8NA53_9BACT</name>